<evidence type="ECO:0000313" key="2">
    <source>
        <dbReference type="Proteomes" id="UP000051952"/>
    </source>
</evidence>
<evidence type="ECO:0000313" key="1">
    <source>
        <dbReference type="EMBL" id="CUG00585.1"/>
    </source>
</evidence>
<proteinExistence type="predicted"/>
<gene>
    <name evidence="1" type="ORF">BSAL_69315</name>
</gene>
<dbReference type="AlphaFoldDB" id="A0A0S4IR65"/>
<sequence length="82" mass="9116">MSASSDEKLTKVSAVTTAGEASLVQRSAVEEAEHNARVAKAAAREARRSRQIDATMLEAMRKRFEQRQQQNLLLHRSYVASS</sequence>
<organism evidence="1 2">
    <name type="scientific">Bodo saltans</name>
    <name type="common">Flagellated protozoan</name>
    <dbReference type="NCBI Taxonomy" id="75058"/>
    <lineage>
        <taxon>Eukaryota</taxon>
        <taxon>Discoba</taxon>
        <taxon>Euglenozoa</taxon>
        <taxon>Kinetoplastea</taxon>
        <taxon>Metakinetoplastina</taxon>
        <taxon>Eubodonida</taxon>
        <taxon>Bodonidae</taxon>
        <taxon>Bodo</taxon>
    </lineage>
</organism>
<protein>
    <submittedName>
        <fullName evidence="1">Uncharacterized protein</fullName>
    </submittedName>
</protein>
<dbReference type="Proteomes" id="UP000051952">
    <property type="component" value="Unassembled WGS sequence"/>
</dbReference>
<name>A0A0S4IR65_BODSA</name>
<keyword evidence="2" id="KW-1185">Reference proteome</keyword>
<reference evidence="2" key="1">
    <citation type="submission" date="2015-09" db="EMBL/GenBank/DDBJ databases">
        <authorList>
            <consortium name="Pathogen Informatics"/>
        </authorList>
    </citation>
    <scope>NUCLEOTIDE SEQUENCE [LARGE SCALE GENOMIC DNA]</scope>
    <source>
        <strain evidence="2">Lake Konstanz</strain>
    </source>
</reference>
<accession>A0A0S4IR65</accession>
<dbReference type="VEuPathDB" id="TriTrypDB:BSAL_69315"/>
<dbReference type="EMBL" id="CYKH01000487">
    <property type="protein sequence ID" value="CUG00585.1"/>
    <property type="molecule type" value="Genomic_DNA"/>
</dbReference>